<dbReference type="SUPFAM" id="SSF69118">
    <property type="entry name" value="AhpD-like"/>
    <property type="match status" value="1"/>
</dbReference>
<comment type="caution">
    <text evidence="2">The sequence shown here is derived from an EMBL/GenBank/DDBJ whole genome shotgun (WGS) entry which is preliminary data.</text>
</comment>
<reference evidence="2 3" key="1">
    <citation type="submission" date="2014-10" db="EMBL/GenBank/DDBJ databases">
        <title>Genome sequence of Micropolyspora internatus JCM3315.</title>
        <authorList>
            <person name="Shin S.-K."/>
            <person name="Yi H."/>
        </authorList>
    </citation>
    <scope>NUCLEOTIDE SEQUENCE [LARGE SCALE GENOMIC DNA]</scope>
    <source>
        <strain evidence="2 3">JCM 3315</strain>
    </source>
</reference>
<accession>A0A837D604</accession>
<dbReference type="Pfam" id="PF02627">
    <property type="entry name" value="CMD"/>
    <property type="match status" value="1"/>
</dbReference>
<dbReference type="Gene3D" id="1.20.1290.10">
    <property type="entry name" value="AhpD-like"/>
    <property type="match status" value="1"/>
</dbReference>
<dbReference type="AlphaFoldDB" id="A0A837D604"/>
<protein>
    <recommendedName>
        <fullName evidence="1">Carboxymuconolactone decarboxylase-like domain-containing protein</fullName>
    </recommendedName>
</protein>
<dbReference type="InterPro" id="IPR004675">
    <property type="entry name" value="AhpD_core"/>
</dbReference>
<evidence type="ECO:0000259" key="1">
    <source>
        <dbReference type="Pfam" id="PF02627"/>
    </source>
</evidence>
<evidence type="ECO:0000313" key="3">
    <source>
        <dbReference type="Proteomes" id="UP000030848"/>
    </source>
</evidence>
<dbReference type="InterPro" id="IPR029032">
    <property type="entry name" value="AhpD-like"/>
</dbReference>
<sequence length="123" mass="13213">MSAYHDHSDLSHLAELKEAAPREFQAWARLDGIVGYEDGEIPRKYRELIALAVAHATQCVYCLDVHAKGAIEAGASRAEVAEAALIAAALRSGGAGAHAALTMKLYNRHSQKSERSEGKQQSA</sequence>
<feature type="domain" description="Carboxymuconolactone decarboxylase-like" evidence="1">
    <location>
        <begin position="22"/>
        <end position="100"/>
    </location>
</feature>
<dbReference type="InterPro" id="IPR003779">
    <property type="entry name" value="CMD-like"/>
</dbReference>
<dbReference type="Proteomes" id="UP000030848">
    <property type="component" value="Unassembled WGS sequence"/>
</dbReference>
<evidence type="ECO:0000313" key="2">
    <source>
        <dbReference type="EMBL" id="KHF43087.1"/>
    </source>
</evidence>
<organism evidence="2 3">
    <name type="scientific">Saccharomonospora viridis</name>
    <dbReference type="NCBI Taxonomy" id="1852"/>
    <lineage>
        <taxon>Bacteria</taxon>
        <taxon>Bacillati</taxon>
        <taxon>Actinomycetota</taxon>
        <taxon>Actinomycetes</taxon>
        <taxon>Pseudonocardiales</taxon>
        <taxon>Pseudonocardiaceae</taxon>
        <taxon>Saccharomonospora</taxon>
    </lineage>
</organism>
<gene>
    <name evidence="2" type="ORF">MINT15_32890</name>
</gene>
<dbReference type="EMBL" id="JRZE01000006">
    <property type="protein sequence ID" value="KHF43087.1"/>
    <property type="molecule type" value="Genomic_DNA"/>
</dbReference>
<proteinExistence type="predicted"/>
<dbReference type="GO" id="GO:0051920">
    <property type="term" value="F:peroxiredoxin activity"/>
    <property type="evidence" value="ECO:0007669"/>
    <property type="project" value="InterPro"/>
</dbReference>
<dbReference type="PANTHER" id="PTHR33930">
    <property type="entry name" value="ALKYL HYDROPEROXIDE REDUCTASE AHPD"/>
    <property type="match status" value="1"/>
</dbReference>
<name>A0A837D604_9PSEU</name>
<dbReference type="PANTHER" id="PTHR33930:SF2">
    <property type="entry name" value="BLR3452 PROTEIN"/>
    <property type="match status" value="1"/>
</dbReference>
<dbReference type="NCBIfam" id="TIGR00778">
    <property type="entry name" value="ahpD_dom"/>
    <property type="match status" value="1"/>
</dbReference>
<dbReference type="RefSeq" id="WP_037312084.1">
    <property type="nucleotide sequence ID" value="NZ_FOWS01000001.1"/>
</dbReference>